<name>A0A975GEX0_9BACT</name>
<sequence>MNKDKTQIKITAKASTGFTLFEILLSIFIFTIVITTIFSSYRAVFSSTDSINGKIASYEMANNCLNRMIMDIKAAYISQIPGYTPPAFNSPPDPYQMKGESQYAGSKTFPSFRFTSSAHLFPGKNMRTGIAEIIYYVQYIDNDEQYVLKRAENLPPYNKKFAFSNKDPILCEHLKSLEFIYYNFEGTEHESWDSESKEYKYATPSAMKIKLETGNDSVSLFYETMIDFPFYREEIK</sequence>
<feature type="transmembrane region" description="Helical" evidence="1">
    <location>
        <begin position="20"/>
        <end position="41"/>
    </location>
</feature>
<keyword evidence="3" id="KW-1185">Reference proteome</keyword>
<dbReference type="RefSeq" id="WP_207690404.1">
    <property type="nucleotide sequence ID" value="NZ_CP061799.1"/>
</dbReference>
<reference evidence="2" key="1">
    <citation type="journal article" date="2021" name="Microb. Physiol.">
        <title>Proteogenomic Insights into the Physiology of Marine, Sulfate-Reducing, Filamentous Desulfonema limicola and Desulfonema magnum.</title>
        <authorList>
            <person name="Schnaars V."/>
            <person name="Wohlbrand L."/>
            <person name="Scheve S."/>
            <person name="Hinrichs C."/>
            <person name="Reinhardt R."/>
            <person name="Rabus R."/>
        </authorList>
    </citation>
    <scope>NUCLEOTIDE SEQUENCE</scope>
    <source>
        <strain evidence="2">5ac10</strain>
    </source>
</reference>
<dbReference type="EMBL" id="CP061799">
    <property type="protein sequence ID" value="QTA78569.1"/>
    <property type="molecule type" value="Genomic_DNA"/>
</dbReference>
<keyword evidence="1" id="KW-0812">Transmembrane</keyword>
<proteinExistence type="predicted"/>
<evidence type="ECO:0008006" key="4">
    <source>
        <dbReference type="Google" id="ProtNLM"/>
    </source>
</evidence>
<protein>
    <recommendedName>
        <fullName evidence="4">Type II secretion system protein J</fullName>
    </recommendedName>
</protein>
<evidence type="ECO:0000256" key="1">
    <source>
        <dbReference type="SAM" id="Phobius"/>
    </source>
</evidence>
<dbReference type="AlphaFoldDB" id="A0A975GEX0"/>
<keyword evidence="1" id="KW-1133">Transmembrane helix</keyword>
<organism evidence="2 3">
    <name type="scientific">Desulfonema limicola</name>
    <dbReference type="NCBI Taxonomy" id="45656"/>
    <lineage>
        <taxon>Bacteria</taxon>
        <taxon>Pseudomonadati</taxon>
        <taxon>Thermodesulfobacteriota</taxon>
        <taxon>Desulfobacteria</taxon>
        <taxon>Desulfobacterales</taxon>
        <taxon>Desulfococcaceae</taxon>
        <taxon>Desulfonema</taxon>
    </lineage>
</organism>
<dbReference type="KEGG" id="dli:dnl_07930"/>
<evidence type="ECO:0000313" key="2">
    <source>
        <dbReference type="EMBL" id="QTA78569.1"/>
    </source>
</evidence>
<accession>A0A975GEX0</accession>
<keyword evidence="1" id="KW-0472">Membrane</keyword>
<dbReference type="Proteomes" id="UP000663720">
    <property type="component" value="Chromosome"/>
</dbReference>
<evidence type="ECO:0000313" key="3">
    <source>
        <dbReference type="Proteomes" id="UP000663720"/>
    </source>
</evidence>
<gene>
    <name evidence="2" type="ORF">dnl_07930</name>
</gene>